<evidence type="ECO:0000313" key="3">
    <source>
        <dbReference type="Proteomes" id="UP000007151"/>
    </source>
</evidence>
<organism evidence="2 3">
    <name type="scientific">Danaus plexippus plexippus</name>
    <dbReference type="NCBI Taxonomy" id="278856"/>
    <lineage>
        <taxon>Eukaryota</taxon>
        <taxon>Metazoa</taxon>
        <taxon>Ecdysozoa</taxon>
        <taxon>Arthropoda</taxon>
        <taxon>Hexapoda</taxon>
        <taxon>Insecta</taxon>
        <taxon>Pterygota</taxon>
        <taxon>Neoptera</taxon>
        <taxon>Endopterygota</taxon>
        <taxon>Lepidoptera</taxon>
        <taxon>Glossata</taxon>
        <taxon>Ditrysia</taxon>
        <taxon>Papilionoidea</taxon>
        <taxon>Nymphalidae</taxon>
        <taxon>Danainae</taxon>
        <taxon>Danaini</taxon>
        <taxon>Danaina</taxon>
        <taxon>Danaus</taxon>
        <taxon>Danaus</taxon>
    </lineage>
</organism>
<evidence type="ECO:0000256" key="1">
    <source>
        <dbReference type="SAM" id="MobiDB-lite"/>
    </source>
</evidence>
<comment type="caution">
    <text evidence="2">The sequence shown here is derived from an EMBL/GenBank/DDBJ whole genome shotgun (WGS) entry which is preliminary data.</text>
</comment>
<protein>
    <submittedName>
        <fullName evidence="2">Uncharacterized protein</fullName>
    </submittedName>
</protein>
<proteinExistence type="predicted"/>
<reference evidence="2 3" key="1">
    <citation type="journal article" date="2011" name="Cell">
        <title>The monarch butterfly genome yields insights into long-distance migration.</title>
        <authorList>
            <person name="Zhan S."/>
            <person name="Merlin C."/>
            <person name="Boore J.L."/>
            <person name="Reppert S.M."/>
        </authorList>
    </citation>
    <scope>NUCLEOTIDE SEQUENCE [LARGE SCALE GENOMIC DNA]</scope>
    <source>
        <strain evidence="2">F-2</strain>
    </source>
</reference>
<dbReference type="AlphaFoldDB" id="A0A212EQQ9"/>
<dbReference type="InParanoid" id="A0A212EQQ9"/>
<dbReference type="KEGG" id="dpl:KGM_213578"/>
<name>A0A212EQQ9_DANPL</name>
<evidence type="ECO:0000313" key="2">
    <source>
        <dbReference type="EMBL" id="OWR43815.1"/>
    </source>
</evidence>
<dbReference type="EMBL" id="AGBW02013252">
    <property type="protein sequence ID" value="OWR43815.1"/>
    <property type="molecule type" value="Genomic_DNA"/>
</dbReference>
<accession>A0A212EQQ9</accession>
<keyword evidence="3" id="KW-1185">Reference proteome</keyword>
<sequence length="694" mass="79507">MAEGLASKSIKLKRNSNKTNKTCFVAKSEAIVQECETKIQPKLRVRDSIQTNSKKSKRTSINEPMLSSEIFLNDDGVSQKCNSYAQEQELRQQKFWSFAKYRTEFTNPTSEKKKARKKDRGKRTEDPCPCQLFSYACPCSDKKSLTELAKSSKTQTLAEQVTNTSKPFLAEDQLLIKNSTQYSKEYDCNEEIQTHSDIKNYSNKYDIIASAGPATQMSLRRETSKGTDKNLDIKDNSQSKTKSKKKIKQVVCPNCNEKLDILSTTEEEILNARSSPNARNNGFTTPTENIIIKNTIQNDIDTCNHDPPCELVPICQILPIDNVYVNTKYKNKYSAHKYNQQKSIKITKGCRHHPPCTVVPSCQRVNVLNNNCEYIPQCLHRPRCVNLPICVPFSKTLNYDDLSRTAEEIDNTEYSHTPRYKYHLGYHRDSLSNSVDNQFRAGQNTCEYVNEYTSRYLMNSDPIKTPTTFSPFILPTPKPCLCCKYDKSCQYDCLDCKCTSSFKHRIKKSTSSDAVIYIRDVGCQFKYKYISPRNSTLHSKISSSSFDLNNTRANNYYANYHTLRYEDKFTNPISGAELSMSTFTTSSLEIDVHCPSHGKHAKNKRDTGFNPVSNSPFVAAFITNTNSCSRNYFDTEFSSKTNRNRLNTYLTKSRRSFLNHKYKKAFSVRRRRKSRANALFHSSSRRGPLTQKSL</sequence>
<gene>
    <name evidence="2" type="ORF">KGM_213578</name>
</gene>
<dbReference type="eggNOG" id="ENOG502T959">
    <property type="taxonomic scope" value="Eukaryota"/>
</dbReference>
<feature type="compositionally biased region" description="Basic and acidic residues" evidence="1">
    <location>
        <begin position="219"/>
        <end position="237"/>
    </location>
</feature>
<dbReference type="Proteomes" id="UP000007151">
    <property type="component" value="Unassembled WGS sequence"/>
</dbReference>
<feature type="region of interest" description="Disordered" evidence="1">
    <location>
        <begin position="216"/>
        <end position="240"/>
    </location>
</feature>
<feature type="region of interest" description="Disordered" evidence="1">
    <location>
        <begin position="673"/>
        <end position="694"/>
    </location>
</feature>